<proteinExistence type="predicted"/>
<comment type="caution">
    <text evidence="2">The sequence shown here is derived from an EMBL/GenBank/DDBJ whole genome shotgun (WGS) entry which is preliminary data.</text>
</comment>
<dbReference type="InterPro" id="IPR024078">
    <property type="entry name" value="LmbE-like_dom_sf"/>
</dbReference>
<name>W4LV82_ENTF1</name>
<dbReference type="InterPro" id="IPR003737">
    <property type="entry name" value="GlcNAc_PI_deacetylase-related"/>
</dbReference>
<sequence>MNASITPNRHEHRDVAILVIRPHPDDESSATGGMLAHYHAQGVRTGVVICTGGEEGEIHDPDLDPEADKPRLQEIRERELRHACSILGVSELRLLGYRDSGMAETSANSHPDAFWGAEQTEAAGRLVRIIRELRPQVIVTEQAGGGYSHPDHVMCHMVSVTAFHAAGDRQAYPEAGEAWQVSKLYTIAHVDDGTWEALRPEFKAAGFDLGKRRSPRKRRPGPEEATVTLDVRPYSEIQRRALLAHRTQIPSTSMWARLPDKLYRRAFATAYFMRLHPPAAAREREPDLCSGLPLHPPQSHASS</sequence>
<dbReference type="EMBL" id="AZHW01000200">
    <property type="protein sequence ID" value="ETX01793.1"/>
    <property type="molecule type" value="Genomic_DNA"/>
</dbReference>
<gene>
    <name evidence="2" type="ORF">ETSY1_05995</name>
</gene>
<evidence type="ECO:0000313" key="3">
    <source>
        <dbReference type="Proteomes" id="UP000019141"/>
    </source>
</evidence>
<dbReference type="Pfam" id="PF02585">
    <property type="entry name" value="PIG-L"/>
    <property type="match status" value="1"/>
</dbReference>
<organism evidence="2 3">
    <name type="scientific">Entotheonella factor</name>
    <dbReference type="NCBI Taxonomy" id="1429438"/>
    <lineage>
        <taxon>Bacteria</taxon>
        <taxon>Pseudomonadati</taxon>
        <taxon>Nitrospinota/Tectimicrobiota group</taxon>
        <taxon>Candidatus Tectimicrobiota</taxon>
        <taxon>Candidatus Entotheonellia</taxon>
        <taxon>Candidatus Entotheonellales</taxon>
        <taxon>Candidatus Entotheonellaceae</taxon>
        <taxon>Candidatus Entotheonella</taxon>
    </lineage>
</organism>
<keyword evidence="3" id="KW-1185">Reference proteome</keyword>
<evidence type="ECO:0000313" key="2">
    <source>
        <dbReference type="EMBL" id="ETX01793.1"/>
    </source>
</evidence>
<evidence type="ECO:0000256" key="1">
    <source>
        <dbReference type="SAM" id="MobiDB-lite"/>
    </source>
</evidence>
<accession>W4LV82</accession>
<dbReference type="HOGENOM" id="CLU_049311_2_1_7"/>
<feature type="region of interest" description="Disordered" evidence="1">
    <location>
        <begin position="284"/>
        <end position="303"/>
    </location>
</feature>
<reference evidence="2 3" key="1">
    <citation type="journal article" date="2014" name="Nature">
        <title>An environmental bacterial taxon with a large and distinct metabolic repertoire.</title>
        <authorList>
            <person name="Wilson M.C."/>
            <person name="Mori T."/>
            <person name="Ruckert C."/>
            <person name="Uria A.R."/>
            <person name="Helf M.J."/>
            <person name="Takada K."/>
            <person name="Gernert C."/>
            <person name="Steffens U.A."/>
            <person name="Heycke N."/>
            <person name="Schmitt S."/>
            <person name="Rinke C."/>
            <person name="Helfrich E.J."/>
            <person name="Brachmann A.O."/>
            <person name="Gurgui C."/>
            <person name="Wakimoto T."/>
            <person name="Kracht M."/>
            <person name="Crusemann M."/>
            <person name="Hentschel U."/>
            <person name="Abe I."/>
            <person name="Matsunaga S."/>
            <person name="Kalinowski J."/>
            <person name="Takeyama H."/>
            <person name="Piel J."/>
        </authorList>
    </citation>
    <scope>NUCLEOTIDE SEQUENCE [LARGE SCALE GENOMIC DNA]</scope>
    <source>
        <strain evidence="3">TSY1</strain>
    </source>
</reference>
<protein>
    <submittedName>
        <fullName evidence="2">GlcNAc-PI de-N-acetylase</fullName>
    </submittedName>
</protein>
<dbReference type="PANTHER" id="PTHR12993:SF11">
    <property type="entry name" value="N-ACETYLGLUCOSAMINYL-PHOSPHATIDYLINOSITOL DE-N-ACETYLASE"/>
    <property type="match status" value="1"/>
</dbReference>
<dbReference type="PANTHER" id="PTHR12993">
    <property type="entry name" value="N-ACETYLGLUCOSAMINYL-PHOSPHATIDYLINOSITOL DE-N-ACETYLASE-RELATED"/>
    <property type="match status" value="1"/>
</dbReference>
<dbReference type="GO" id="GO:0016811">
    <property type="term" value="F:hydrolase activity, acting on carbon-nitrogen (but not peptide) bonds, in linear amides"/>
    <property type="evidence" value="ECO:0007669"/>
    <property type="project" value="TreeGrafter"/>
</dbReference>
<dbReference type="Proteomes" id="UP000019141">
    <property type="component" value="Unassembled WGS sequence"/>
</dbReference>
<dbReference type="Gene3D" id="3.40.50.10320">
    <property type="entry name" value="LmbE-like"/>
    <property type="match status" value="1"/>
</dbReference>
<dbReference type="AlphaFoldDB" id="W4LV82"/>
<dbReference type="SUPFAM" id="SSF102588">
    <property type="entry name" value="LmbE-like"/>
    <property type="match status" value="1"/>
</dbReference>